<sequence length="154" mass="17623">MLQLNGIADVIAKADDNFLDIEELLYVIMTMYPELVPGKDYVLSRMIDPNEAKQITDAKIAEWNSTSVAQPSIDFLRGVWFAGVKDSYVAWHKATEVRQWRDRELQRADAQVFILEDRGETLKATEWRAYRQALRDLPDQIGFPLKVTLPVAPA</sequence>
<evidence type="ECO:0000313" key="4">
    <source>
        <dbReference type="Proteomes" id="UP000223875"/>
    </source>
</evidence>
<dbReference type="InterPro" id="IPR035950">
    <property type="entry name" value="XkdW-like_sf"/>
</dbReference>
<dbReference type="Proteomes" id="UP000223875">
    <property type="component" value="Segment"/>
</dbReference>
<feature type="domain" description="Bacteriophage SP-beta YorD" evidence="1">
    <location>
        <begin position="24"/>
        <end position="85"/>
    </location>
</feature>
<dbReference type="RefSeq" id="YP_009785044.1">
    <property type="nucleotide sequence ID" value="NC_047751.1"/>
</dbReference>
<evidence type="ECO:0000259" key="1">
    <source>
        <dbReference type="Pfam" id="PF09636"/>
    </source>
</evidence>
<protein>
    <submittedName>
        <fullName evidence="3">Uncharacterized protein</fullName>
    </submittedName>
</protein>
<reference evidence="3 4" key="1">
    <citation type="submission" date="2015-01" db="EMBL/GenBank/DDBJ databases">
        <title>Genomic characterization of bacteriophage ITL-1, lytic for Rasltonia solanacearum.</title>
        <authorList>
            <person name="Hernandez-Romano J."/>
            <person name="Martinez-Barnetche J."/>
            <person name="Tellez-Sosa J.M."/>
            <person name="Gomez-Barreto R.E."/>
            <person name="Teran-Leon I."/>
            <person name="Serrano-Plancarte R."/>
            <person name="Zavala-Padilla G."/>
            <person name="Estrada-Carrillo M."/>
        </authorList>
    </citation>
    <scope>NUCLEOTIDE SEQUENCE [LARGE SCALE GENOMIC DNA]</scope>
</reference>
<accession>A0A0U1ZGY3</accession>
<evidence type="ECO:0000259" key="2">
    <source>
        <dbReference type="Pfam" id="PF16778"/>
    </source>
</evidence>
<feature type="domain" description="Phage tail assembly chaperone-like" evidence="2">
    <location>
        <begin position="95"/>
        <end position="154"/>
    </location>
</feature>
<proteinExistence type="predicted"/>
<organism evidence="3 4">
    <name type="scientific">Ralstonia phage phiITL-1</name>
    <dbReference type="NCBI Taxonomy" id="1597967"/>
    <lineage>
        <taxon>Viruses</taxon>
        <taxon>Duplodnaviria</taxon>
        <taxon>Heunggongvirae</taxon>
        <taxon>Uroviricota</taxon>
        <taxon>Caudoviricetes</taxon>
        <taxon>Autographivirales</taxon>
        <taxon>Autotranscriptaviridae</taxon>
        <taxon>Serkorvirus</taxon>
        <taxon>Serkorvirus ITL1</taxon>
    </lineage>
</organism>
<dbReference type="Gene3D" id="3.30.56.60">
    <property type="entry name" value="XkdW-like"/>
    <property type="match status" value="1"/>
</dbReference>
<dbReference type="InterPro" id="IPR031893">
    <property type="entry name" value="Phage_tail_APC"/>
</dbReference>
<keyword evidence="4" id="KW-1185">Reference proteome</keyword>
<dbReference type="GeneID" id="54975090"/>
<evidence type="ECO:0000313" key="3">
    <source>
        <dbReference type="EMBL" id="AJT60792.1"/>
    </source>
</evidence>
<dbReference type="Pfam" id="PF16778">
    <property type="entry name" value="Phage_tail_APC"/>
    <property type="match status" value="1"/>
</dbReference>
<dbReference type="InterPro" id="IPR019094">
    <property type="entry name" value="Phage_SP-beta_YorD"/>
</dbReference>
<dbReference type="Pfam" id="PF09636">
    <property type="entry name" value="XkdW"/>
    <property type="match status" value="1"/>
</dbReference>
<name>A0A0U1ZGY3_9CAUD</name>
<dbReference type="KEGG" id="vg:54975090"/>
<dbReference type="EMBL" id="KP343639">
    <property type="protein sequence ID" value="AJT60792.1"/>
    <property type="molecule type" value="Genomic_DNA"/>
</dbReference>